<dbReference type="Proteomes" id="UP000812440">
    <property type="component" value="Chromosome 5"/>
</dbReference>
<name>A0A8T2JL84_9PIPI</name>
<dbReference type="PANTHER" id="PTHR22776">
    <property type="entry name" value="MARVEL-CONTAINING POTENTIAL LIPID RAFT-ASSOCIATED PROTEIN"/>
    <property type="match status" value="1"/>
</dbReference>
<evidence type="ECO:0000256" key="2">
    <source>
        <dbReference type="ARBA" id="ARBA00022692"/>
    </source>
</evidence>
<dbReference type="PROSITE" id="PS51225">
    <property type="entry name" value="MARVEL"/>
    <property type="match status" value="1"/>
</dbReference>
<dbReference type="GO" id="GO:0016020">
    <property type="term" value="C:membrane"/>
    <property type="evidence" value="ECO:0007669"/>
    <property type="project" value="UniProtKB-SubCell"/>
</dbReference>
<dbReference type="PRINTS" id="PR01884">
    <property type="entry name" value="MALPROTEIN"/>
</dbReference>
<feature type="transmembrane region" description="Helical" evidence="6">
    <location>
        <begin position="130"/>
        <end position="152"/>
    </location>
</feature>
<comment type="caution">
    <text evidence="8">The sequence shown here is derived from an EMBL/GenBank/DDBJ whole genome shotgun (WGS) entry which is preliminary data.</text>
</comment>
<evidence type="ECO:0000256" key="4">
    <source>
        <dbReference type="ARBA" id="ARBA00023136"/>
    </source>
</evidence>
<dbReference type="Pfam" id="PF01284">
    <property type="entry name" value="MARVEL"/>
    <property type="match status" value="1"/>
</dbReference>
<organism evidence="8 9">
    <name type="scientific">Hymenochirus boettgeri</name>
    <name type="common">Congo dwarf clawed frog</name>
    <dbReference type="NCBI Taxonomy" id="247094"/>
    <lineage>
        <taxon>Eukaryota</taxon>
        <taxon>Metazoa</taxon>
        <taxon>Chordata</taxon>
        <taxon>Craniata</taxon>
        <taxon>Vertebrata</taxon>
        <taxon>Euteleostomi</taxon>
        <taxon>Amphibia</taxon>
        <taxon>Batrachia</taxon>
        <taxon>Anura</taxon>
        <taxon>Pipoidea</taxon>
        <taxon>Pipidae</taxon>
        <taxon>Pipinae</taxon>
        <taxon>Hymenochirus</taxon>
    </lineage>
</organism>
<dbReference type="PANTHER" id="PTHR22776:SF24">
    <property type="entry name" value="MAL-LIKE PROTEIN"/>
    <property type="match status" value="1"/>
</dbReference>
<feature type="transmembrane region" description="Helical" evidence="6">
    <location>
        <begin position="29"/>
        <end position="53"/>
    </location>
</feature>
<evidence type="ECO:0000256" key="6">
    <source>
        <dbReference type="SAM" id="Phobius"/>
    </source>
</evidence>
<accession>A0A8T2JL84</accession>
<keyword evidence="9" id="KW-1185">Reference proteome</keyword>
<dbReference type="OrthoDB" id="9885621at2759"/>
<evidence type="ECO:0000313" key="8">
    <source>
        <dbReference type="EMBL" id="KAG8444090.1"/>
    </source>
</evidence>
<evidence type="ECO:0000313" key="9">
    <source>
        <dbReference type="Proteomes" id="UP000812440"/>
    </source>
</evidence>
<gene>
    <name evidence="8" type="ORF">GDO86_009322</name>
</gene>
<dbReference type="GO" id="GO:0042552">
    <property type="term" value="P:myelination"/>
    <property type="evidence" value="ECO:0007669"/>
    <property type="project" value="TreeGrafter"/>
</dbReference>
<dbReference type="GO" id="GO:0019911">
    <property type="term" value="F:structural constituent of myelin sheath"/>
    <property type="evidence" value="ECO:0007669"/>
    <property type="project" value="TreeGrafter"/>
</dbReference>
<reference evidence="8" key="1">
    <citation type="thesis" date="2020" institute="ProQuest LLC" country="789 East Eisenhower Parkway, Ann Arbor, MI, USA">
        <title>Comparative Genomics and Chromosome Evolution.</title>
        <authorList>
            <person name="Mudd A.B."/>
        </authorList>
    </citation>
    <scope>NUCLEOTIDE SEQUENCE</scope>
    <source>
        <strain evidence="8">Female2</strain>
        <tissue evidence="8">Blood</tissue>
    </source>
</reference>
<evidence type="ECO:0000256" key="3">
    <source>
        <dbReference type="ARBA" id="ARBA00022989"/>
    </source>
</evidence>
<protein>
    <recommendedName>
        <fullName evidence="7">MARVEL domain-containing protein</fullName>
    </recommendedName>
</protein>
<dbReference type="EMBL" id="JAACNH010000004">
    <property type="protein sequence ID" value="KAG8444090.1"/>
    <property type="molecule type" value="Genomic_DNA"/>
</dbReference>
<evidence type="ECO:0000256" key="5">
    <source>
        <dbReference type="PROSITE-ProRule" id="PRU00581"/>
    </source>
</evidence>
<keyword evidence="4 5" id="KW-0472">Membrane</keyword>
<feature type="domain" description="MARVEL" evidence="7">
    <location>
        <begin position="23"/>
        <end position="160"/>
    </location>
</feature>
<feature type="transmembrane region" description="Helical" evidence="6">
    <location>
        <begin position="95"/>
        <end position="118"/>
    </location>
</feature>
<dbReference type="AlphaFoldDB" id="A0A8T2JL84"/>
<evidence type="ECO:0000256" key="1">
    <source>
        <dbReference type="ARBA" id="ARBA00004141"/>
    </source>
</evidence>
<keyword evidence="2 5" id="KW-0812">Transmembrane</keyword>
<comment type="subcellular location">
    <subcellularLocation>
        <location evidence="1">Membrane</location>
        <topology evidence="1">Multi-pass membrane protein</topology>
    </subcellularLocation>
</comment>
<keyword evidence="3 6" id="KW-1133">Transmembrane helix</keyword>
<dbReference type="InterPro" id="IPR013295">
    <property type="entry name" value="MAL"/>
</dbReference>
<proteinExistence type="predicted"/>
<sequence length="160" mass="17838">MQSQGIQLPSGYEVPDIPSGCRVFRVLPYALILPELVFGCWIWILVAATRVYLPIHNGWVMYVAASSFLFSLILLFIYVCGLHKNNCGTWRIVDAIYHGIAAMFTFSAAVTVTGTAIVCNDNIPFATCSVVYYHLLSAASVFAYVNALLYMLHSFYSYIN</sequence>
<dbReference type="InterPro" id="IPR050578">
    <property type="entry name" value="MARVEL-CKLF_proteins"/>
</dbReference>
<feature type="transmembrane region" description="Helical" evidence="6">
    <location>
        <begin position="59"/>
        <end position="83"/>
    </location>
</feature>
<dbReference type="InterPro" id="IPR008253">
    <property type="entry name" value="Marvel"/>
</dbReference>
<evidence type="ECO:0000259" key="7">
    <source>
        <dbReference type="PROSITE" id="PS51225"/>
    </source>
</evidence>